<dbReference type="EMBL" id="MN740102">
    <property type="protein sequence ID" value="QHT87877.1"/>
    <property type="molecule type" value="Genomic_DNA"/>
</dbReference>
<organism evidence="1">
    <name type="scientific">viral metagenome</name>
    <dbReference type="NCBI Taxonomy" id="1070528"/>
    <lineage>
        <taxon>unclassified sequences</taxon>
        <taxon>metagenomes</taxon>
        <taxon>organismal metagenomes</taxon>
    </lineage>
</organism>
<evidence type="ECO:0000313" key="1">
    <source>
        <dbReference type="EMBL" id="QHT87877.1"/>
    </source>
</evidence>
<sequence>MAPLSVLFEPMRWETAVLALVSNDASAVRADASTEMAVDMLEFAEVIVDAIVVVATATLEMSLLNVVDSASKSADMV</sequence>
<proteinExistence type="predicted"/>
<reference evidence="1" key="1">
    <citation type="journal article" date="2020" name="Nature">
        <title>Giant virus diversity and host interactions through global metagenomics.</title>
        <authorList>
            <person name="Schulz F."/>
            <person name="Roux S."/>
            <person name="Paez-Espino D."/>
            <person name="Jungbluth S."/>
            <person name="Walsh D.A."/>
            <person name="Denef V.J."/>
            <person name="McMahon K.D."/>
            <person name="Konstantinidis K.T."/>
            <person name="Eloe-Fadrosh E.A."/>
            <person name="Kyrpides N.C."/>
            <person name="Woyke T."/>
        </authorList>
    </citation>
    <scope>NUCLEOTIDE SEQUENCE</scope>
    <source>
        <strain evidence="1">GVMAG-M-3300023184-191</strain>
    </source>
</reference>
<dbReference type="AlphaFoldDB" id="A0A6C0I677"/>
<protein>
    <submittedName>
        <fullName evidence="1">Uncharacterized protein</fullName>
    </submittedName>
</protein>
<name>A0A6C0I677_9ZZZZ</name>
<accession>A0A6C0I677</accession>